<name>A0A316YPL6_9BASI</name>
<keyword evidence="2" id="KW-0812">Transmembrane</keyword>
<keyword evidence="2" id="KW-0472">Membrane</keyword>
<protein>
    <recommendedName>
        <fullName evidence="5">Pkr1-domain-containing protein</fullName>
    </recommendedName>
</protein>
<dbReference type="PANTHER" id="PTHR28251">
    <property type="entry name" value="V-TYPE ATPASE ASSEMBLY FACTOR PKR1"/>
    <property type="match status" value="1"/>
</dbReference>
<evidence type="ECO:0008006" key="5">
    <source>
        <dbReference type="Google" id="ProtNLM"/>
    </source>
</evidence>
<dbReference type="GeneID" id="37045832"/>
<dbReference type="InParanoid" id="A0A316YPL6"/>
<dbReference type="InterPro" id="IPR013945">
    <property type="entry name" value="Pkr1"/>
</dbReference>
<dbReference type="GO" id="GO:0070072">
    <property type="term" value="P:vacuolar proton-transporting V-type ATPase complex assembly"/>
    <property type="evidence" value="ECO:0007669"/>
    <property type="project" value="InterPro"/>
</dbReference>
<feature type="region of interest" description="Disordered" evidence="1">
    <location>
        <begin position="77"/>
        <end position="103"/>
    </location>
</feature>
<proteinExistence type="predicted"/>
<evidence type="ECO:0000256" key="2">
    <source>
        <dbReference type="SAM" id="Phobius"/>
    </source>
</evidence>
<gene>
    <name evidence="3" type="ORF">FA10DRAFT_284412</name>
</gene>
<evidence type="ECO:0000256" key="1">
    <source>
        <dbReference type="SAM" id="MobiDB-lite"/>
    </source>
</evidence>
<dbReference type="EMBL" id="KZ819635">
    <property type="protein sequence ID" value="PWN91480.1"/>
    <property type="molecule type" value="Genomic_DNA"/>
</dbReference>
<dbReference type="RefSeq" id="XP_025378678.1">
    <property type="nucleotide sequence ID" value="XM_025523916.1"/>
</dbReference>
<reference evidence="3" key="1">
    <citation type="journal article" date="2018" name="Mol. Biol. Evol.">
        <title>Broad Genomic Sampling Reveals a Smut Pathogenic Ancestry of the Fungal Clade Ustilaginomycotina.</title>
        <authorList>
            <person name="Kijpornyongpan T."/>
            <person name="Mondo S.J."/>
            <person name="Barry K."/>
            <person name="Sandor L."/>
            <person name="Lee J."/>
            <person name="Lipzen A."/>
            <person name="Pangilinan J."/>
            <person name="LaButti K."/>
            <person name="Hainaut M."/>
            <person name="Henrissat B."/>
            <person name="Grigoriev I.V."/>
            <person name="Spatafora J.W."/>
            <person name="Aime M.C."/>
        </authorList>
    </citation>
    <scope>NUCLEOTIDE SEQUENCE [LARGE SCALE GENOMIC DNA]</scope>
    <source>
        <strain evidence="3">MCA 4198</strain>
    </source>
</reference>
<keyword evidence="4" id="KW-1185">Reference proteome</keyword>
<keyword evidence="2" id="KW-1133">Transmembrane helix</keyword>
<dbReference type="Pfam" id="PF08636">
    <property type="entry name" value="Pkr1"/>
    <property type="match status" value="1"/>
</dbReference>
<evidence type="ECO:0000313" key="3">
    <source>
        <dbReference type="EMBL" id="PWN91480.1"/>
    </source>
</evidence>
<dbReference type="AlphaFoldDB" id="A0A316YPL6"/>
<dbReference type="Proteomes" id="UP000245768">
    <property type="component" value="Unassembled WGS sequence"/>
</dbReference>
<evidence type="ECO:0000313" key="4">
    <source>
        <dbReference type="Proteomes" id="UP000245768"/>
    </source>
</evidence>
<feature type="transmembrane region" description="Helical" evidence="2">
    <location>
        <begin position="27"/>
        <end position="43"/>
    </location>
</feature>
<accession>A0A316YPL6</accession>
<organism evidence="3 4">
    <name type="scientific">Acaromyces ingoldii</name>
    <dbReference type="NCBI Taxonomy" id="215250"/>
    <lineage>
        <taxon>Eukaryota</taxon>
        <taxon>Fungi</taxon>
        <taxon>Dikarya</taxon>
        <taxon>Basidiomycota</taxon>
        <taxon>Ustilaginomycotina</taxon>
        <taxon>Exobasidiomycetes</taxon>
        <taxon>Exobasidiales</taxon>
        <taxon>Cryptobasidiaceae</taxon>
        <taxon>Acaromyces</taxon>
    </lineage>
</organism>
<dbReference type="GO" id="GO:0005789">
    <property type="term" value="C:endoplasmic reticulum membrane"/>
    <property type="evidence" value="ECO:0007669"/>
    <property type="project" value="TreeGrafter"/>
</dbReference>
<dbReference type="PANTHER" id="PTHR28251:SF1">
    <property type="entry name" value="V-TYPE ATPASE ASSEMBLY FACTOR PKR1"/>
    <property type="match status" value="1"/>
</dbReference>
<sequence length="103" mass="11026">MASLMQAAFDSLFQPGLNTPMRTAMDLSFYGLFIVLLGLAIVTGGNFHVIALLCIALGLFFSIHWFLAELARLPPSATQVQQMPPPEPTASSDPGSAESKKDS</sequence>
<dbReference type="OrthoDB" id="9626941at2759"/>
<feature type="transmembrane region" description="Helical" evidence="2">
    <location>
        <begin position="49"/>
        <end position="67"/>
    </location>
</feature>